<dbReference type="GO" id="GO:0005886">
    <property type="term" value="C:plasma membrane"/>
    <property type="evidence" value="ECO:0007669"/>
    <property type="project" value="TreeGrafter"/>
</dbReference>
<dbReference type="Gene3D" id="3.10.20.30">
    <property type="match status" value="1"/>
</dbReference>
<evidence type="ECO:0000259" key="9">
    <source>
        <dbReference type="PROSITE" id="PS51880"/>
    </source>
</evidence>
<dbReference type="PROSITE" id="PS51671">
    <property type="entry name" value="ACT"/>
    <property type="match status" value="1"/>
</dbReference>
<dbReference type="FunFam" id="3.10.20.30:FF:000002">
    <property type="entry name" value="GTP pyrophosphokinase (RelA/SpoT)"/>
    <property type="match status" value="1"/>
</dbReference>
<evidence type="ECO:0000256" key="3">
    <source>
        <dbReference type="ARBA" id="ARBA00029754"/>
    </source>
</evidence>
<dbReference type="AlphaFoldDB" id="A0A3S0V4D7"/>
<evidence type="ECO:0000259" key="7">
    <source>
        <dbReference type="PROSITE" id="PS51671"/>
    </source>
</evidence>
<dbReference type="FunFam" id="3.30.460.10:FF:000001">
    <property type="entry name" value="GTP pyrophosphokinase RelA"/>
    <property type="match status" value="1"/>
</dbReference>
<dbReference type="SUPFAM" id="SSF55021">
    <property type="entry name" value="ACT-like"/>
    <property type="match status" value="1"/>
</dbReference>
<dbReference type="GO" id="GO:0015969">
    <property type="term" value="P:guanosine tetraphosphate metabolic process"/>
    <property type="evidence" value="ECO:0007669"/>
    <property type="project" value="InterPro"/>
</dbReference>
<dbReference type="CDD" id="cd04876">
    <property type="entry name" value="ACT_RelA-SpoT"/>
    <property type="match status" value="1"/>
</dbReference>
<dbReference type="InterPro" id="IPR043519">
    <property type="entry name" value="NT_sf"/>
</dbReference>
<dbReference type="InterPro" id="IPR045600">
    <property type="entry name" value="RelA/SpoT_AH_RIS"/>
</dbReference>
<dbReference type="InterPro" id="IPR045865">
    <property type="entry name" value="ACT-like_dom_sf"/>
</dbReference>
<comment type="similarity">
    <text evidence="6">Belongs to the relA/spoT family.</text>
</comment>
<dbReference type="CDD" id="cd05399">
    <property type="entry name" value="NT_Rel-Spo_like"/>
    <property type="match status" value="1"/>
</dbReference>
<dbReference type="GO" id="GO:0015949">
    <property type="term" value="P:nucleobase-containing small molecule interconversion"/>
    <property type="evidence" value="ECO:0007669"/>
    <property type="project" value="UniProtKB-ARBA"/>
</dbReference>
<dbReference type="GO" id="GO:0008893">
    <property type="term" value="F:guanosine-3',5'-bis(diphosphate) 3'-diphosphatase activity"/>
    <property type="evidence" value="ECO:0007669"/>
    <property type="project" value="TreeGrafter"/>
</dbReference>
<dbReference type="Pfam" id="PF13291">
    <property type="entry name" value="ACT_4"/>
    <property type="match status" value="1"/>
</dbReference>
<dbReference type="InterPro" id="IPR004811">
    <property type="entry name" value="RelA/Spo_fam"/>
</dbReference>
<dbReference type="CDD" id="cd01668">
    <property type="entry name" value="TGS_RSH"/>
    <property type="match status" value="1"/>
</dbReference>
<dbReference type="Pfam" id="PF19296">
    <property type="entry name" value="RelA_AH_RIS"/>
    <property type="match status" value="1"/>
</dbReference>
<dbReference type="GO" id="GO:0042594">
    <property type="term" value="P:response to starvation"/>
    <property type="evidence" value="ECO:0007669"/>
    <property type="project" value="TreeGrafter"/>
</dbReference>
<dbReference type="GO" id="GO:0008728">
    <property type="term" value="F:GTP diphosphokinase activity"/>
    <property type="evidence" value="ECO:0007669"/>
    <property type="project" value="UniProtKB-EC"/>
</dbReference>
<proteinExistence type="inferred from homology"/>
<dbReference type="SUPFAM" id="SSF109604">
    <property type="entry name" value="HD-domain/PDEase-like"/>
    <property type="match status" value="1"/>
</dbReference>
<comment type="catalytic activity">
    <reaction evidence="5">
        <text>GTP + ATP = guanosine 3'-diphosphate 5'-triphosphate + AMP</text>
        <dbReference type="Rhea" id="RHEA:22088"/>
        <dbReference type="ChEBI" id="CHEBI:30616"/>
        <dbReference type="ChEBI" id="CHEBI:37565"/>
        <dbReference type="ChEBI" id="CHEBI:142410"/>
        <dbReference type="ChEBI" id="CHEBI:456215"/>
        <dbReference type="EC" id="2.7.6.5"/>
    </reaction>
</comment>
<reference evidence="10 11" key="1">
    <citation type="submission" date="2018-12" db="EMBL/GenBank/DDBJ databases">
        <authorList>
            <person name="Yang Y."/>
        </authorList>
    </citation>
    <scope>NUCLEOTIDE SEQUENCE [LARGE SCALE GENOMIC DNA]</scope>
    <source>
        <strain evidence="10 11">GSF71</strain>
    </source>
</reference>
<dbReference type="SUPFAM" id="SSF81271">
    <property type="entry name" value="TGS-like"/>
    <property type="match status" value="1"/>
</dbReference>
<dbReference type="InterPro" id="IPR006674">
    <property type="entry name" value="HD_domain"/>
</dbReference>
<dbReference type="InterPro" id="IPR007685">
    <property type="entry name" value="RelA_SpoT"/>
</dbReference>
<dbReference type="InterPro" id="IPR012675">
    <property type="entry name" value="Beta-grasp_dom_sf"/>
</dbReference>
<sequence length="724" mass="81286">MIRQYELVERVKAYDPSADEDLLNRAYVFSMKAHGSQTRASGDPYFLHPLEVAGILTQMKLDAGTIATALLHDTVEDTVATLEDIERVFGKEIARLVDGVTKLSRLELNSEQAKQAENFRKLVIAMSEDIRVLLVKLADRLHNMRTLFHLKKPEKRKRIARETIEIYSPLAERIGMHKIKDELDDLAFAELNPDARDSILAQLARLRSEGESRVQTIITELRDVLAEEGLPDVPVSGREKSAYSIWRKLQRKNVSFEQLSDIMAFRITVGTVAECYQALGVVHAHYPVVPGRFKDYISTPKPNGYRSLHTGVIGPGRNRIEVQIRTGDMHEIAELGVAAHWAYKQDHQPRTSGGEYRWLRELLDILEHAQKPEEFLEHTKLELFQDQVFCFTPKGDLIALPRGATPVDFAYAVHSQVGDHCVGAKINGRMLPLRTQLQNGDQVDIVTSKAQTPVPGWERFVVTGKARARIRKFLRTQQRAQYVELGRGMLMRQFKAEGYEFSEKALENVLKIFQQPSVDDLMAGVGSGLHSVREVFHGVFPGHKAQAAQTALRELDDKAAQTPKAKAKARGKESPLPIRGLIPGMAVHYARCCHPLPGDRIVGIVTTGKGVTIHTIDCETLESFHESPERWIDVSWESGQDSPEEHVGRITVLIGNEQGSLGTLFTVIGKNQGNIIHQKITNRSTDYFELLIDIEVKDAKHLTNIMAALRATPVIHSVERARGR</sequence>
<dbReference type="Pfam" id="PF04607">
    <property type="entry name" value="RelA_SpoT"/>
    <property type="match status" value="1"/>
</dbReference>
<dbReference type="PANTHER" id="PTHR21262:SF36">
    <property type="entry name" value="BIFUNCTIONAL (P)PPGPP SYNTHASE_HYDROLASE SPOT"/>
    <property type="match status" value="1"/>
</dbReference>
<dbReference type="Gene3D" id="3.30.460.10">
    <property type="entry name" value="Beta Polymerase, domain 2"/>
    <property type="match status" value="1"/>
</dbReference>
<keyword evidence="11" id="KW-1185">Reference proteome</keyword>
<dbReference type="OrthoDB" id="9805041at2"/>
<dbReference type="CDD" id="cd00077">
    <property type="entry name" value="HDc"/>
    <property type="match status" value="1"/>
</dbReference>
<evidence type="ECO:0000256" key="2">
    <source>
        <dbReference type="ARBA" id="ARBA00014315"/>
    </source>
</evidence>
<comment type="function">
    <text evidence="6">In eubacteria ppGpp (guanosine 3'-diphosphate 5'-diphosphate) is a mediator of the stringent response that coordinates a variety of cellular activities in response to changes in nutritional abundance.</text>
</comment>
<gene>
    <name evidence="10" type="ORF">EJ913_20740</name>
</gene>
<dbReference type="Proteomes" id="UP000280346">
    <property type="component" value="Unassembled WGS sequence"/>
</dbReference>
<dbReference type="PROSITE" id="PS51880">
    <property type="entry name" value="TGS"/>
    <property type="match status" value="1"/>
</dbReference>
<dbReference type="RefSeq" id="WP_127001426.1">
    <property type="nucleotide sequence ID" value="NZ_CP173190.1"/>
</dbReference>
<dbReference type="SUPFAM" id="SSF81301">
    <property type="entry name" value="Nucleotidyltransferase"/>
    <property type="match status" value="1"/>
</dbReference>
<evidence type="ECO:0000256" key="4">
    <source>
        <dbReference type="ARBA" id="ARBA00032407"/>
    </source>
</evidence>
<dbReference type="InterPro" id="IPR002912">
    <property type="entry name" value="ACT_dom"/>
</dbReference>
<dbReference type="InterPro" id="IPR033655">
    <property type="entry name" value="TGS_RelA/SpoT"/>
</dbReference>
<dbReference type="Pfam" id="PF13328">
    <property type="entry name" value="HD_4"/>
    <property type="match status" value="1"/>
</dbReference>
<evidence type="ECO:0000256" key="6">
    <source>
        <dbReference type="RuleBase" id="RU003847"/>
    </source>
</evidence>
<dbReference type="EC" id="2.7.6.5" evidence="1"/>
<feature type="domain" description="HD" evidence="8">
    <location>
        <begin position="45"/>
        <end position="144"/>
    </location>
</feature>
<protein>
    <recommendedName>
        <fullName evidence="2">GTP pyrophosphokinase rsh</fullName>
        <ecNumber evidence="1">2.7.6.5</ecNumber>
    </recommendedName>
    <alternativeName>
        <fullName evidence="4">(p)ppGpp synthase</fullName>
    </alternativeName>
    <alternativeName>
        <fullName evidence="3">ATP:GTP 3'-pyrophosphotransferase</fullName>
    </alternativeName>
</protein>
<dbReference type="SMART" id="SM00954">
    <property type="entry name" value="RelA_SpoT"/>
    <property type="match status" value="1"/>
</dbReference>
<dbReference type="InterPro" id="IPR004095">
    <property type="entry name" value="TGS"/>
</dbReference>
<evidence type="ECO:0000259" key="8">
    <source>
        <dbReference type="PROSITE" id="PS51831"/>
    </source>
</evidence>
<dbReference type="EMBL" id="RZIJ01000018">
    <property type="protein sequence ID" value="RUQ67110.1"/>
    <property type="molecule type" value="Genomic_DNA"/>
</dbReference>
<dbReference type="FunFam" id="1.10.3210.10:FF:000001">
    <property type="entry name" value="GTP pyrophosphokinase RelA"/>
    <property type="match status" value="1"/>
</dbReference>
<organism evidence="10 11">
    <name type="scientific">Azospirillum doebereinerae</name>
    <dbReference type="NCBI Taxonomy" id="92933"/>
    <lineage>
        <taxon>Bacteria</taxon>
        <taxon>Pseudomonadati</taxon>
        <taxon>Pseudomonadota</taxon>
        <taxon>Alphaproteobacteria</taxon>
        <taxon>Rhodospirillales</taxon>
        <taxon>Azospirillaceae</taxon>
        <taxon>Azospirillum</taxon>
    </lineage>
</organism>
<evidence type="ECO:0000256" key="5">
    <source>
        <dbReference type="ARBA" id="ARBA00048244"/>
    </source>
</evidence>
<feature type="domain" description="ACT" evidence="7">
    <location>
        <begin position="649"/>
        <end position="723"/>
    </location>
</feature>
<keyword evidence="10" id="KW-0378">Hydrolase</keyword>
<comment type="caution">
    <text evidence="10">The sequence shown here is derived from an EMBL/GenBank/DDBJ whole genome shotgun (WGS) entry which is preliminary data.</text>
</comment>
<evidence type="ECO:0000313" key="10">
    <source>
        <dbReference type="EMBL" id="RUQ67110.1"/>
    </source>
</evidence>
<dbReference type="Gene3D" id="3.30.70.260">
    <property type="match status" value="1"/>
</dbReference>
<name>A0A3S0V4D7_9PROT</name>
<dbReference type="Gene3D" id="1.10.3210.10">
    <property type="entry name" value="Hypothetical protein af1432"/>
    <property type="match status" value="1"/>
</dbReference>
<dbReference type="SMART" id="SM00471">
    <property type="entry name" value="HDc"/>
    <property type="match status" value="1"/>
</dbReference>
<dbReference type="NCBIfam" id="TIGR00691">
    <property type="entry name" value="spoT_relA"/>
    <property type="match status" value="1"/>
</dbReference>
<dbReference type="InterPro" id="IPR003607">
    <property type="entry name" value="HD/PDEase_dom"/>
</dbReference>
<evidence type="ECO:0000313" key="11">
    <source>
        <dbReference type="Proteomes" id="UP000280346"/>
    </source>
</evidence>
<accession>A0A3S0V4D7</accession>
<feature type="domain" description="TGS" evidence="9">
    <location>
        <begin position="386"/>
        <end position="447"/>
    </location>
</feature>
<dbReference type="InterPro" id="IPR012676">
    <property type="entry name" value="TGS-like"/>
</dbReference>
<dbReference type="PROSITE" id="PS51831">
    <property type="entry name" value="HD"/>
    <property type="match status" value="1"/>
</dbReference>
<dbReference type="PANTHER" id="PTHR21262">
    <property type="entry name" value="GUANOSINE-3',5'-BIS DIPHOSPHATE 3'-PYROPHOSPHOHYDROLASE"/>
    <property type="match status" value="1"/>
</dbReference>
<evidence type="ECO:0000256" key="1">
    <source>
        <dbReference type="ARBA" id="ARBA00013251"/>
    </source>
</evidence>
<dbReference type="Pfam" id="PF02824">
    <property type="entry name" value="TGS"/>
    <property type="match status" value="1"/>
</dbReference>